<dbReference type="EC" id="3.1.3.48" evidence="1"/>
<protein>
    <recommendedName>
        <fullName evidence="1">protein-tyrosine-phosphatase</fullName>
        <ecNumber evidence="1">3.1.3.48</ecNumber>
    </recommendedName>
</protein>
<dbReference type="InterPro" id="IPR001763">
    <property type="entry name" value="Rhodanese-like_dom"/>
</dbReference>
<proteinExistence type="predicted"/>
<comment type="caution">
    <text evidence="5">The sequence shown here is derived from an EMBL/GenBank/DDBJ whole genome shotgun (WGS) entry which is preliminary data.</text>
</comment>
<dbReference type="PANTHER" id="PTHR23339">
    <property type="entry name" value="TYROSINE SPECIFIC PROTEIN PHOSPHATASE AND DUAL SPECIFICITY PROTEIN PHOSPHATASE"/>
    <property type="match status" value="1"/>
</dbReference>
<dbReference type="PROSITE" id="PS50056">
    <property type="entry name" value="TYR_PHOSPHATASE_2"/>
    <property type="match status" value="1"/>
</dbReference>
<dbReference type="SUPFAM" id="SSF52799">
    <property type="entry name" value="(Phosphotyrosine protein) phosphatases II"/>
    <property type="match status" value="1"/>
</dbReference>
<keyword evidence="2" id="KW-0378">Hydrolase</keyword>
<dbReference type="EMBL" id="JAFFZP010000001">
    <property type="protein sequence ID" value="MBN0985936.1"/>
    <property type="molecule type" value="Genomic_DNA"/>
</dbReference>
<dbReference type="InterPro" id="IPR050561">
    <property type="entry name" value="PTP"/>
</dbReference>
<organism evidence="5 6">
    <name type="scientific">Amphritea pacifica</name>
    <dbReference type="NCBI Taxonomy" id="2811233"/>
    <lineage>
        <taxon>Bacteria</taxon>
        <taxon>Pseudomonadati</taxon>
        <taxon>Pseudomonadota</taxon>
        <taxon>Gammaproteobacteria</taxon>
        <taxon>Oceanospirillales</taxon>
        <taxon>Oceanospirillaceae</taxon>
        <taxon>Amphritea</taxon>
    </lineage>
</organism>
<dbReference type="GO" id="GO:0004860">
    <property type="term" value="F:protein kinase inhibitor activity"/>
    <property type="evidence" value="ECO:0007669"/>
    <property type="project" value="UniProtKB-KW"/>
</dbReference>
<dbReference type="InterPro" id="IPR003595">
    <property type="entry name" value="Tyr_Pase_cat"/>
</dbReference>
<dbReference type="CDD" id="cd14505">
    <property type="entry name" value="CDKN3-like"/>
    <property type="match status" value="1"/>
</dbReference>
<dbReference type="Gene3D" id="3.90.190.10">
    <property type="entry name" value="Protein tyrosine phosphatase superfamily"/>
    <property type="match status" value="1"/>
</dbReference>
<feature type="domain" description="Rhodanese" evidence="4">
    <location>
        <begin position="91"/>
        <end position="149"/>
    </location>
</feature>
<dbReference type="SMART" id="SM00404">
    <property type="entry name" value="PTPc_motif"/>
    <property type="match status" value="1"/>
</dbReference>
<keyword evidence="5" id="KW-0649">Protein kinase inhibitor</keyword>
<sequence length="195" mass="21802">MATRTSESHPLQIAEVRATDSFGRIGITFCPGKHDPFAITGAWARDLHADLDVIVDWGATLVITLVETFELRQLKVPQLGTETQRRGIDWLHLPIEDYSVPNETFEQQWLSQGRDIRNRLRHGEDILVHCKGGLGRAGMIAARLLAELGMEPKVAIKTVRRARKGAIETPSQLTLVRQTLAIDDEESSRVCETVN</sequence>
<evidence type="ECO:0000259" key="4">
    <source>
        <dbReference type="PROSITE" id="PS50206"/>
    </source>
</evidence>
<feature type="domain" description="Tyrosine specific protein phosphatases" evidence="3">
    <location>
        <begin position="107"/>
        <end position="174"/>
    </location>
</feature>
<evidence type="ECO:0000256" key="1">
    <source>
        <dbReference type="ARBA" id="ARBA00013064"/>
    </source>
</evidence>
<evidence type="ECO:0000259" key="3">
    <source>
        <dbReference type="PROSITE" id="PS50056"/>
    </source>
</evidence>
<reference evidence="5 6" key="1">
    <citation type="submission" date="2021-02" db="EMBL/GenBank/DDBJ databases">
        <title>A novel species of genus Amphritea isolated from a fishpond in China.</title>
        <authorList>
            <person name="Lu H."/>
        </authorList>
    </citation>
    <scope>NUCLEOTIDE SEQUENCE [LARGE SCALE GENOMIC DNA]</scope>
    <source>
        <strain evidence="5 6">RP18W</strain>
    </source>
</reference>
<evidence type="ECO:0000256" key="2">
    <source>
        <dbReference type="ARBA" id="ARBA00022801"/>
    </source>
</evidence>
<dbReference type="RefSeq" id="WP_205211593.1">
    <property type="nucleotide sequence ID" value="NZ_JAFFZO010000029.1"/>
</dbReference>
<gene>
    <name evidence="5" type="ORF">JW498_00985</name>
</gene>
<dbReference type="InterPro" id="IPR057023">
    <property type="entry name" value="PTP-SAK"/>
</dbReference>
<dbReference type="InterPro" id="IPR029021">
    <property type="entry name" value="Prot-tyrosine_phosphatase-like"/>
</dbReference>
<name>A0ABS2W2J8_9GAMM</name>
<keyword evidence="6" id="KW-1185">Reference proteome</keyword>
<evidence type="ECO:0000313" key="5">
    <source>
        <dbReference type="EMBL" id="MBN0985936.1"/>
    </source>
</evidence>
<evidence type="ECO:0000313" key="6">
    <source>
        <dbReference type="Proteomes" id="UP000760472"/>
    </source>
</evidence>
<dbReference type="PROSITE" id="PS50206">
    <property type="entry name" value="RHODANESE_3"/>
    <property type="match status" value="1"/>
</dbReference>
<dbReference type="Pfam" id="PF22784">
    <property type="entry name" value="PTP-SAK"/>
    <property type="match status" value="1"/>
</dbReference>
<dbReference type="InterPro" id="IPR000387">
    <property type="entry name" value="Tyr_Pase_dom"/>
</dbReference>
<accession>A0ABS2W2J8</accession>
<dbReference type="Proteomes" id="UP000760472">
    <property type="component" value="Unassembled WGS sequence"/>
</dbReference>